<dbReference type="EC" id="2.7.7.7" evidence="4"/>
<dbReference type="STRING" id="741276.A0A2S5B4X0"/>
<feature type="region of interest" description="Disordered" evidence="13">
    <location>
        <begin position="295"/>
        <end position="331"/>
    </location>
</feature>
<evidence type="ECO:0000256" key="6">
    <source>
        <dbReference type="ARBA" id="ARBA00022695"/>
    </source>
</evidence>
<evidence type="ECO:0000256" key="5">
    <source>
        <dbReference type="ARBA" id="ARBA00022679"/>
    </source>
</evidence>
<dbReference type="OrthoDB" id="5588663at2759"/>
<dbReference type="Gene3D" id="3.30.420.390">
    <property type="match status" value="2"/>
</dbReference>
<gene>
    <name evidence="15" type="ORF">BMF94_5167</name>
</gene>
<dbReference type="PANTHER" id="PTHR10267:SF0">
    <property type="entry name" value="DNA POLYMERASE SUBUNIT GAMMA-1"/>
    <property type="match status" value="1"/>
</dbReference>
<dbReference type="InterPro" id="IPR043502">
    <property type="entry name" value="DNA/RNA_pol_sf"/>
</dbReference>
<dbReference type="SUPFAM" id="SSF56672">
    <property type="entry name" value="DNA/RNA polymerases"/>
    <property type="match status" value="1"/>
</dbReference>
<dbReference type="InterPro" id="IPR041336">
    <property type="entry name" value="DNApol_Exo"/>
</dbReference>
<evidence type="ECO:0000256" key="2">
    <source>
        <dbReference type="ARBA" id="ARBA00004173"/>
    </source>
</evidence>
<name>A0A2S5B4X0_9BASI</name>
<dbReference type="InterPro" id="IPR001098">
    <property type="entry name" value="DNA-dir_DNA_pol_A_palm_dom"/>
</dbReference>
<evidence type="ECO:0000256" key="12">
    <source>
        <dbReference type="ARBA" id="ARBA00031966"/>
    </source>
</evidence>
<comment type="cofactor">
    <cofactor evidence="1">
        <name>Mg(2+)</name>
        <dbReference type="ChEBI" id="CHEBI:18420"/>
    </cofactor>
</comment>
<dbReference type="Pfam" id="PF00476">
    <property type="entry name" value="DNA_pol_A"/>
    <property type="match status" value="1"/>
</dbReference>
<evidence type="ECO:0000256" key="11">
    <source>
        <dbReference type="ARBA" id="ARBA00023128"/>
    </source>
</evidence>
<comment type="caution">
    <text evidence="15">The sequence shown here is derived from an EMBL/GenBank/DDBJ whole genome shotgun (WGS) entry which is preliminary data.</text>
</comment>
<evidence type="ECO:0000313" key="15">
    <source>
        <dbReference type="EMBL" id="POY71806.1"/>
    </source>
</evidence>
<dbReference type="Proteomes" id="UP000237144">
    <property type="component" value="Unassembled WGS sequence"/>
</dbReference>
<dbReference type="SUPFAM" id="SSF53098">
    <property type="entry name" value="Ribonuclease H-like"/>
    <property type="match status" value="1"/>
</dbReference>
<dbReference type="GO" id="GO:0008408">
    <property type="term" value="F:3'-5' exonuclease activity"/>
    <property type="evidence" value="ECO:0007669"/>
    <property type="project" value="TreeGrafter"/>
</dbReference>
<sequence length="1548" mass="170722">MHTLWRALRPIKRKRVDSPLRLPRFAVLAPNSTSPTASEEARQSHGGPRRLHAHAELHVRPLRGLHRVPGASFRRTAPSGWLDKGSTGHRNNVRLFGTTPDRNEAATSAESIPRTPLNEAQVPLISPKLRAQLFPPPDSPWAPPPPDPRAVKLSLDHLRHHQLLPEPGKAPPRDPPPAVEFDLPPLQGETISHHFHALGRDVAEPYLSMAREYAQAQVPPMPVQQHWTLTAGWTVYHPDGSFESIDYPPEDDATLVFDVETLPYVGGHFPIMAVAAGQKGWYAWCSPWLTGQDDQPNHLIPFGPRTQDEAPNEARADGSDPTLTEKSGTPPRLIIGHNVLFDRARIASEYTLRRPSTRYIDTLSLHVAVSGLTNPQRPQWIKYRKGQESAEASPTTSVSAAASPSEPAIPSHRPQKSILDKVGRKGRRGAPAKKGGAGADETAKDWKEVSSMNSLAEVARLHCGIKVDKALRDVLVDPTVTIEDVREYFSELIDYCARDVEVTLKVYRALLPKFLESCPHPVSFAGVALMTQPILPVDRHWPEYLVRAESEYQTRLEGVSAALRTLAEEARAKFDERDATTGRFVWETDHWLRQLDWSPKKARRLPRALRNKLKERLVQVHEPLDEVPEVNKPETAGSGSALAVAQPAWRNDLAKLTFDWPLLPLVLQASWRGFPVLYSHKKGWLFAVPAAKLASDATDPFQPRPQETRVELGDLGSRDMHIAAHFGDRSLFTIPPRKGAKSCKSLISKQLAREIADGTLASPHRELSDLASLSKAQRESSLAKHALSRVSELAEAAVAATEADRAQDPWLVQLDWTVDEAAIASRPETRSSTKKRSDAAEVAAVLKADGIHLASGQQVDADELVWPKWYWDLDSPSKGLDVSIGKRTTPLLLKLQWKGFPLAYSKEHGWCYRMDAAAFDKITDPTTKPLTFEAVEDVSLSDDENGYYFKLPHPDGESKNVGSPLSKSFVSAFEEGVLTSEYPAARDALQLNASCSYWKSSRERITDQMVVWDGDARSPVPTAEAIAAAPARKDSLGLILPQVVPMGTITRRAVERTWLTASNAKKNRVGSELKSMVRAPPGYAIVGADVDSEELWICSVMGDAQIGIHGATAIGWMTLEGTKSAGTDLHSKSASILGISRDAAKVFNYSRIYGAGVNHAVVLLLKSNPALSKDEATTLAKSLYSATKGLKDRTNTFKRQFWYGGTESFVFNKLEEIAQSERPRTPALGCGLTSALTKAHLLADGDNKAGEGFLPSRINWVVQSSGVDYLHLLLVSMEYLAKRYNIDARYLISVHDEVRYLVKEEDRYRAALAMQIANLWTRALFAYRLQMPDLPQGCAFFSAVDIDSCFRKEVNMACVTPSNPDPIPFGESLDIDSTLAQTGGSLSIGGPVDVAVAVGDRPLTRDEVQGEQHRVAQLQFLQAQTAASAQEVKRLWDSVQVEHRQKAGVVTSPSAASVRRVTGSRIASRKAAASPRRRIDDDYDVALMANLFNRAETSGGPLPRRDPSVPTDYAAEETELDEQHLFDSGDDGDNFDLTIHRPISRMQL</sequence>
<keyword evidence="5 15" id="KW-0808">Transferase</keyword>
<dbReference type="SMART" id="SM00482">
    <property type="entry name" value="POLAc"/>
    <property type="match status" value="1"/>
</dbReference>
<dbReference type="CDD" id="cd08641">
    <property type="entry name" value="DNA_pol_gammaA"/>
    <property type="match status" value="1"/>
</dbReference>
<dbReference type="GO" id="GO:0005760">
    <property type="term" value="C:gamma DNA polymerase complex"/>
    <property type="evidence" value="ECO:0007669"/>
    <property type="project" value="InterPro"/>
</dbReference>
<dbReference type="InterPro" id="IPR012337">
    <property type="entry name" value="RNaseH-like_sf"/>
</dbReference>
<accession>A0A2S5B4X0</accession>
<keyword evidence="16" id="KW-1185">Reference proteome</keyword>
<feature type="compositionally biased region" description="Low complexity" evidence="13">
    <location>
        <begin position="389"/>
        <end position="408"/>
    </location>
</feature>
<keyword evidence="10" id="KW-0238">DNA-binding</keyword>
<dbReference type="GO" id="GO:0006264">
    <property type="term" value="P:mitochondrial DNA replication"/>
    <property type="evidence" value="ECO:0007669"/>
    <property type="project" value="InterPro"/>
</dbReference>
<evidence type="ECO:0000256" key="1">
    <source>
        <dbReference type="ARBA" id="ARBA00001946"/>
    </source>
</evidence>
<evidence type="ECO:0000259" key="14">
    <source>
        <dbReference type="SMART" id="SM00482"/>
    </source>
</evidence>
<feature type="compositionally biased region" description="Basic and acidic residues" evidence="13">
    <location>
        <begin position="306"/>
        <end position="318"/>
    </location>
</feature>
<dbReference type="PANTHER" id="PTHR10267">
    <property type="entry name" value="DNA POLYMERASE SUBUNIT GAMMA-1"/>
    <property type="match status" value="1"/>
</dbReference>
<dbReference type="EMBL" id="PJQD01000072">
    <property type="protein sequence ID" value="POY71806.1"/>
    <property type="molecule type" value="Genomic_DNA"/>
</dbReference>
<feature type="region of interest" description="Disordered" evidence="13">
    <location>
        <begin position="74"/>
        <end position="111"/>
    </location>
</feature>
<comment type="similarity">
    <text evidence="3">Belongs to the DNA polymerase type-A family.</text>
</comment>
<proteinExistence type="inferred from homology"/>
<evidence type="ECO:0000256" key="9">
    <source>
        <dbReference type="ARBA" id="ARBA00022932"/>
    </source>
</evidence>
<dbReference type="GO" id="GO:0003677">
    <property type="term" value="F:DNA binding"/>
    <property type="evidence" value="ECO:0007669"/>
    <property type="project" value="UniProtKB-KW"/>
</dbReference>
<evidence type="ECO:0000256" key="10">
    <source>
        <dbReference type="ARBA" id="ARBA00023125"/>
    </source>
</evidence>
<protein>
    <recommendedName>
        <fullName evidence="4">DNA-directed DNA polymerase</fullName>
        <ecNumber evidence="4">2.7.7.7</ecNumber>
    </recommendedName>
    <alternativeName>
        <fullName evidence="12">Mitochondrial DNA polymerase catalytic subunit</fullName>
    </alternativeName>
</protein>
<feature type="region of interest" description="Disordered" evidence="13">
    <location>
        <begin position="384"/>
        <end position="444"/>
    </location>
</feature>
<keyword evidence="11" id="KW-0496">Mitochondrion</keyword>
<dbReference type="GO" id="GO:0003887">
    <property type="term" value="F:DNA-directed DNA polymerase activity"/>
    <property type="evidence" value="ECO:0007669"/>
    <property type="project" value="UniProtKB-KW"/>
</dbReference>
<evidence type="ECO:0000256" key="13">
    <source>
        <dbReference type="SAM" id="MobiDB-lite"/>
    </source>
</evidence>
<feature type="region of interest" description="Disordered" evidence="13">
    <location>
        <begin position="28"/>
        <end position="50"/>
    </location>
</feature>
<dbReference type="Pfam" id="PF18136">
    <property type="entry name" value="DNApol_Exo"/>
    <property type="match status" value="1"/>
</dbReference>
<keyword evidence="6 15" id="KW-0548">Nucleotidyltransferase</keyword>
<dbReference type="InterPro" id="IPR047580">
    <property type="entry name" value="POLG_palm_dom"/>
</dbReference>
<feature type="domain" description="DNA-directed DNA polymerase family A palm" evidence="14">
    <location>
        <begin position="1070"/>
        <end position="1306"/>
    </location>
</feature>
<keyword evidence="8" id="KW-0460">Magnesium</keyword>
<evidence type="ECO:0000256" key="3">
    <source>
        <dbReference type="ARBA" id="ARBA00007705"/>
    </source>
</evidence>
<organism evidence="15 16">
    <name type="scientific">Rhodotorula taiwanensis</name>
    <dbReference type="NCBI Taxonomy" id="741276"/>
    <lineage>
        <taxon>Eukaryota</taxon>
        <taxon>Fungi</taxon>
        <taxon>Dikarya</taxon>
        <taxon>Basidiomycota</taxon>
        <taxon>Pucciniomycotina</taxon>
        <taxon>Microbotryomycetes</taxon>
        <taxon>Sporidiobolales</taxon>
        <taxon>Sporidiobolaceae</taxon>
        <taxon>Rhodotorula</taxon>
    </lineage>
</organism>
<keyword evidence="9 15" id="KW-0239">DNA-directed DNA polymerase</keyword>
<dbReference type="PRINTS" id="PR00867">
    <property type="entry name" value="DNAPOLG"/>
</dbReference>
<dbReference type="InterPro" id="IPR002297">
    <property type="entry name" value="DNA-dir_DNA_pol_A_mt"/>
</dbReference>
<dbReference type="Gene3D" id="1.10.150.20">
    <property type="entry name" value="5' to 3' exonuclease, C-terminal subdomain"/>
    <property type="match status" value="1"/>
</dbReference>
<evidence type="ECO:0000256" key="7">
    <source>
        <dbReference type="ARBA" id="ARBA00022705"/>
    </source>
</evidence>
<keyword evidence="7" id="KW-0235">DNA replication</keyword>
<evidence type="ECO:0000256" key="4">
    <source>
        <dbReference type="ARBA" id="ARBA00012417"/>
    </source>
</evidence>
<evidence type="ECO:0000313" key="16">
    <source>
        <dbReference type="Proteomes" id="UP000237144"/>
    </source>
</evidence>
<dbReference type="Gene3D" id="3.30.70.370">
    <property type="match status" value="1"/>
</dbReference>
<reference evidence="15 16" key="1">
    <citation type="journal article" date="2018" name="Front. Microbiol.">
        <title>Prospects for Fungal Bioremediation of Acidic Radioactive Waste Sites: Characterization and Genome Sequence of Rhodotorula taiwanensis MD1149.</title>
        <authorList>
            <person name="Tkavc R."/>
            <person name="Matrosova V.Y."/>
            <person name="Grichenko O.E."/>
            <person name="Gostincar C."/>
            <person name="Volpe R.P."/>
            <person name="Klimenkova P."/>
            <person name="Gaidamakova E.K."/>
            <person name="Zhou C.E."/>
            <person name="Stewart B.J."/>
            <person name="Lyman M.G."/>
            <person name="Malfatti S.A."/>
            <person name="Rubinfeld B."/>
            <person name="Courtot M."/>
            <person name="Singh J."/>
            <person name="Dalgard C.L."/>
            <person name="Hamilton T."/>
            <person name="Frey K.G."/>
            <person name="Gunde-Cimerman N."/>
            <person name="Dugan L."/>
            <person name="Daly M.J."/>
        </authorList>
    </citation>
    <scope>NUCLEOTIDE SEQUENCE [LARGE SCALE GENOMIC DNA]</scope>
    <source>
        <strain evidence="15 16">MD1149</strain>
    </source>
</reference>
<comment type="subcellular location">
    <subcellularLocation>
        <location evidence="2">Mitochondrion</location>
    </subcellularLocation>
</comment>
<evidence type="ECO:0000256" key="8">
    <source>
        <dbReference type="ARBA" id="ARBA00022842"/>
    </source>
</evidence>